<organism evidence="3 4">
    <name type="scientific">Oleiharenicola lentus</name>
    <dbReference type="NCBI Taxonomy" id="2508720"/>
    <lineage>
        <taxon>Bacteria</taxon>
        <taxon>Pseudomonadati</taxon>
        <taxon>Verrucomicrobiota</taxon>
        <taxon>Opitutia</taxon>
        <taxon>Opitutales</taxon>
        <taxon>Opitutaceae</taxon>
        <taxon>Oleiharenicola</taxon>
    </lineage>
</organism>
<dbReference type="Pfam" id="PF14534">
    <property type="entry name" value="DUF4440"/>
    <property type="match status" value="1"/>
</dbReference>
<feature type="chain" id="PRO_5020458462" evidence="1">
    <location>
        <begin position="26"/>
        <end position="155"/>
    </location>
</feature>
<keyword evidence="4" id="KW-1185">Reference proteome</keyword>
<reference evidence="3 4" key="1">
    <citation type="submission" date="2019-01" db="EMBL/GenBank/DDBJ databases">
        <title>Lacunisphaera sp. strain TWA-58.</title>
        <authorList>
            <person name="Chen W.-M."/>
        </authorList>
    </citation>
    <scope>NUCLEOTIDE SEQUENCE [LARGE SCALE GENOMIC DNA]</scope>
    <source>
        <strain evidence="3 4">TWA-58</strain>
    </source>
</reference>
<feature type="signal peptide" evidence="1">
    <location>
        <begin position="1"/>
        <end position="25"/>
    </location>
</feature>
<dbReference type="Proteomes" id="UP000290218">
    <property type="component" value="Unassembled WGS sequence"/>
</dbReference>
<evidence type="ECO:0000313" key="4">
    <source>
        <dbReference type="Proteomes" id="UP000290218"/>
    </source>
</evidence>
<keyword evidence="1" id="KW-0732">Signal</keyword>
<proteinExistence type="predicted"/>
<gene>
    <name evidence="3" type="ORF">ESB00_05520</name>
</gene>
<accession>A0A4Q1C8R1</accession>
<evidence type="ECO:0000313" key="3">
    <source>
        <dbReference type="EMBL" id="RXK55357.1"/>
    </source>
</evidence>
<dbReference type="AlphaFoldDB" id="A0A4Q1C8R1"/>
<evidence type="ECO:0000256" key="1">
    <source>
        <dbReference type="SAM" id="SignalP"/>
    </source>
</evidence>
<comment type="caution">
    <text evidence="3">The sequence shown here is derived from an EMBL/GenBank/DDBJ whole genome shotgun (WGS) entry which is preliminary data.</text>
</comment>
<dbReference type="RefSeq" id="WP_129046722.1">
    <property type="nucleotide sequence ID" value="NZ_SDHX01000001.1"/>
</dbReference>
<dbReference type="InterPro" id="IPR027843">
    <property type="entry name" value="DUF4440"/>
</dbReference>
<name>A0A4Q1C8R1_9BACT</name>
<dbReference type="EMBL" id="SDHX01000001">
    <property type="protein sequence ID" value="RXK55357.1"/>
    <property type="molecule type" value="Genomic_DNA"/>
</dbReference>
<dbReference type="OrthoDB" id="1119147at2"/>
<protein>
    <submittedName>
        <fullName evidence="3">DUF4440 domain-containing protein</fullName>
    </submittedName>
</protein>
<feature type="domain" description="DUF4440" evidence="2">
    <location>
        <begin position="46"/>
        <end position="142"/>
    </location>
</feature>
<dbReference type="SUPFAM" id="SSF54427">
    <property type="entry name" value="NTF2-like"/>
    <property type="match status" value="1"/>
</dbReference>
<sequence length="155" mass="17454">MNRKEFLTGAGAMAGVAFLPASLQAATAEEAEEIRAFVREVYRVYSVTMDPVAYRALLAEGYLLLEHGEIMTVDQDVAALPKPENDFKRTDGFEFHQVKAAGDMAWAVYTLRSDIYDSKRGARHRDYLESMVLRRSGKGWQVALLHSTRIEPARK</sequence>
<dbReference type="InterPro" id="IPR032710">
    <property type="entry name" value="NTF2-like_dom_sf"/>
</dbReference>
<evidence type="ECO:0000259" key="2">
    <source>
        <dbReference type="Pfam" id="PF14534"/>
    </source>
</evidence>
<dbReference type="Gene3D" id="3.10.450.50">
    <property type="match status" value="1"/>
</dbReference>